<dbReference type="RefSeq" id="XP_029225280.1">
    <property type="nucleotide sequence ID" value="XM_029374666.1"/>
</dbReference>
<dbReference type="Proteomes" id="UP000284403">
    <property type="component" value="Unassembled WGS sequence"/>
</dbReference>
<accession>A0A3R7NF60</accession>
<gene>
    <name evidence="3" type="ORF">Tco025E_07807</name>
</gene>
<dbReference type="AlphaFoldDB" id="A0A3R7NF60"/>
<evidence type="ECO:0000313" key="4">
    <source>
        <dbReference type="Proteomes" id="UP000284403"/>
    </source>
</evidence>
<keyword evidence="4" id="KW-1185">Reference proteome</keyword>
<evidence type="ECO:0000256" key="2">
    <source>
        <dbReference type="SAM" id="SignalP"/>
    </source>
</evidence>
<dbReference type="GeneID" id="40321418"/>
<sequence length="451" mass="50539">MFSALIALLLGVLVVGQSDAFEIVPTRVAHINADHGVWRPSGAVVLKEGVACARVHQESCPECLHELAAVCTFDGANSFSLQQTQYPFCGNQGVVVNNTLLCPSSLKQVNSSVINVTVIAYEWLDSLVEAPKEDAILSFHYWPGEEITDIKFKGNTLYFPEDQLHLMNALVVRGNYTLDHVLFSSPDGHVWKAHSSIPLDVADKTALSRTGQQQIAVSAYTKGEHRIVYSFYKGTRWSAIRYLNTSFPPTAVAAGNGIMIQAGLSNHSASLELGGFDEGNSKRKVFKLIDFYVNKTEHNQLPQAFTTECTEEASCLTSSHVALMSLQPGYITALFDFVSGESRRKTIAAVSMEVDDSEEKEAIIQAKKKAEENAKLMEELKIKIQRENSERRRRELEEKRRREKERRDRFIKADMVNIEIATSRIPEDGEMIVVREVSEEMIDVEKSIFFW</sequence>
<dbReference type="EMBL" id="MKKU01000630">
    <property type="protein sequence ID" value="RNF05612.1"/>
    <property type="molecule type" value="Genomic_DNA"/>
</dbReference>
<feature type="chain" id="PRO_5018752603" evidence="2">
    <location>
        <begin position="21"/>
        <end position="451"/>
    </location>
</feature>
<feature type="signal peptide" evidence="2">
    <location>
        <begin position="1"/>
        <end position="20"/>
    </location>
</feature>
<dbReference type="OrthoDB" id="250678at2759"/>
<comment type="caution">
    <text evidence="3">The sequence shown here is derived from an EMBL/GenBank/DDBJ whole genome shotgun (WGS) entry which is preliminary data.</text>
</comment>
<name>A0A3R7NF60_9TRYP</name>
<keyword evidence="1" id="KW-0175">Coiled coil</keyword>
<evidence type="ECO:0000256" key="1">
    <source>
        <dbReference type="SAM" id="Coils"/>
    </source>
</evidence>
<protein>
    <submittedName>
        <fullName evidence="3">Uncharacterized protein</fullName>
    </submittedName>
</protein>
<keyword evidence="2" id="KW-0732">Signal</keyword>
<evidence type="ECO:0000313" key="3">
    <source>
        <dbReference type="EMBL" id="RNF05612.1"/>
    </source>
</evidence>
<organism evidence="3 4">
    <name type="scientific">Trypanosoma conorhini</name>
    <dbReference type="NCBI Taxonomy" id="83891"/>
    <lineage>
        <taxon>Eukaryota</taxon>
        <taxon>Discoba</taxon>
        <taxon>Euglenozoa</taxon>
        <taxon>Kinetoplastea</taxon>
        <taxon>Metakinetoplastina</taxon>
        <taxon>Trypanosomatida</taxon>
        <taxon>Trypanosomatidae</taxon>
        <taxon>Trypanosoma</taxon>
    </lineage>
</organism>
<feature type="coiled-coil region" evidence="1">
    <location>
        <begin position="360"/>
        <end position="413"/>
    </location>
</feature>
<reference evidence="3 4" key="1">
    <citation type="journal article" date="2018" name="BMC Genomics">
        <title>Genomic comparison of Trypanosoma conorhini and Trypanosoma rangeli to Trypanosoma cruzi strains of high and low virulence.</title>
        <authorList>
            <person name="Bradwell K.R."/>
            <person name="Koparde V.N."/>
            <person name="Matveyev A.V."/>
            <person name="Serrano M.G."/>
            <person name="Alves J.M."/>
            <person name="Parikh H."/>
            <person name="Huang B."/>
            <person name="Lee V."/>
            <person name="Espinosa-Alvarez O."/>
            <person name="Ortiz P.A."/>
            <person name="Costa-Martins A.G."/>
            <person name="Teixeira M.M."/>
            <person name="Buck G.A."/>
        </authorList>
    </citation>
    <scope>NUCLEOTIDE SEQUENCE [LARGE SCALE GENOMIC DNA]</scope>
    <source>
        <strain evidence="3 4">025E</strain>
    </source>
</reference>
<proteinExistence type="predicted"/>